<dbReference type="PANTHER" id="PTHR44757">
    <property type="entry name" value="DIGUANYLATE CYCLASE DGCP"/>
    <property type="match status" value="1"/>
</dbReference>
<dbReference type="InterPro" id="IPR029787">
    <property type="entry name" value="Nucleotide_cyclase"/>
</dbReference>
<dbReference type="PROSITE" id="PS50112">
    <property type="entry name" value="PAS"/>
    <property type="match status" value="2"/>
</dbReference>
<feature type="domain" description="PAS" evidence="1">
    <location>
        <begin position="330"/>
        <end position="402"/>
    </location>
</feature>
<evidence type="ECO:0000313" key="4">
    <source>
        <dbReference type="EMBL" id="EFQ22734.1"/>
    </source>
</evidence>
<dbReference type="SUPFAM" id="SSF55073">
    <property type="entry name" value="Nucleotide cyclase"/>
    <property type="match status" value="1"/>
</dbReference>
<dbReference type="InterPro" id="IPR000160">
    <property type="entry name" value="GGDEF_dom"/>
</dbReference>
<dbReference type="PANTHER" id="PTHR44757:SF2">
    <property type="entry name" value="BIOFILM ARCHITECTURE MAINTENANCE PROTEIN MBAA"/>
    <property type="match status" value="1"/>
</dbReference>
<dbReference type="InterPro" id="IPR000700">
    <property type="entry name" value="PAS-assoc_C"/>
</dbReference>
<dbReference type="Pfam" id="PF00990">
    <property type="entry name" value="GGDEF"/>
    <property type="match status" value="1"/>
</dbReference>
<dbReference type="Gene3D" id="3.30.70.270">
    <property type="match status" value="1"/>
</dbReference>
<gene>
    <name evidence="4" type="ORF">Apau_0299</name>
</gene>
<name>E3CYK3_9BACT</name>
<dbReference type="CDD" id="cd00130">
    <property type="entry name" value="PAS"/>
    <property type="match status" value="3"/>
</dbReference>
<organism evidence="4 5">
    <name type="scientific">Aminomonas paucivorans DSM 12260</name>
    <dbReference type="NCBI Taxonomy" id="584708"/>
    <lineage>
        <taxon>Bacteria</taxon>
        <taxon>Thermotogati</taxon>
        <taxon>Synergistota</taxon>
        <taxon>Synergistia</taxon>
        <taxon>Synergistales</taxon>
        <taxon>Synergistaceae</taxon>
        <taxon>Aminomonas</taxon>
    </lineage>
</organism>
<dbReference type="STRING" id="584708.Apau_0299"/>
<dbReference type="InterPro" id="IPR013655">
    <property type="entry name" value="PAS_fold_3"/>
</dbReference>
<dbReference type="InterPro" id="IPR000014">
    <property type="entry name" value="PAS"/>
</dbReference>
<dbReference type="CDD" id="cd01949">
    <property type="entry name" value="GGDEF"/>
    <property type="match status" value="1"/>
</dbReference>
<dbReference type="Gene3D" id="3.30.450.20">
    <property type="entry name" value="PAS domain"/>
    <property type="match status" value="3"/>
</dbReference>
<dbReference type="SMART" id="SM00267">
    <property type="entry name" value="GGDEF"/>
    <property type="match status" value="1"/>
</dbReference>
<dbReference type="eggNOG" id="COG5001">
    <property type="taxonomic scope" value="Bacteria"/>
</dbReference>
<evidence type="ECO:0000259" key="3">
    <source>
        <dbReference type="PROSITE" id="PS50887"/>
    </source>
</evidence>
<dbReference type="InterPro" id="IPR052155">
    <property type="entry name" value="Biofilm_reg_signaling"/>
</dbReference>
<dbReference type="NCBIfam" id="TIGR00229">
    <property type="entry name" value="sensory_box"/>
    <property type="match status" value="2"/>
</dbReference>
<dbReference type="SUPFAM" id="SSF55785">
    <property type="entry name" value="PYP-like sensor domain (PAS domain)"/>
    <property type="match status" value="3"/>
</dbReference>
<dbReference type="Proteomes" id="UP000005096">
    <property type="component" value="Chromosome"/>
</dbReference>
<dbReference type="InterPro" id="IPR001610">
    <property type="entry name" value="PAC"/>
</dbReference>
<reference evidence="4 5" key="1">
    <citation type="journal article" date="2010" name="Stand. Genomic Sci.">
        <title>Non-contiguous finished genome sequence of Aminomonas paucivorans type strain (GLU-3).</title>
        <authorList>
            <person name="Pitluck S."/>
            <person name="Yasawong M."/>
            <person name="Held B."/>
            <person name="Lapidus A."/>
            <person name="Nolan M."/>
            <person name="Copeland A."/>
            <person name="Lucas S."/>
            <person name="Del Rio T.G."/>
            <person name="Tice H."/>
            <person name="Cheng J.F."/>
            <person name="Chertkov O."/>
            <person name="Goodwin L."/>
            <person name="Tapia R."/>
            <person name="Han C."/>
            <person name="Liolios K."/>
            <person name="Ivanova N."/>
            <person name="Mavromatis K."/>
            <person name="Ovchinnikova G."/>
            <person name="Pati A."/>
            <person name="Chen A."/>
            <person name="Palaniappan K."/>
            <person name="Land M."/>
            <person name="Hauser L."/>
            <person name="Chang Y.J."/>
            <person name="Jeffries C.D."/>
            <person name="Pukall R."/>
            <person name="Spring S."/>
            <person name="Rohde M."/>
            <person name="Sikorski J."/>
            <person name="Goker M."/>
            <person name="Woyke T."/>
            <person name="Bristow J."/>
            <person name="Eisen J.A."/>
            <person name="Markowitz V."/>
            <person name="Hugenholtz P."/>
            <person name="Kyrpides N.C."/>
            <person name="Klenk H.P."/>
        </authorList>
    </citation>
    <scope>NUCLEOTIDE SEQUENCE [LARGE SCALE GENOMIC DNA]</scope>
    <source>
        <strain evidence="4 5">DSM 12260</strain>
    </source>
</reference>
<feature type="domain" description="PAC" evidence="2">
    <location>
        <begin position="276"/>
        <end position="329"/>
    </location>
</feature>
<dbReference type="HOGENOM" id="CLU_000445_11_4_0"/>
<dbReference type="FunFam" id="3.30.70.270:FF:000001">
    <property type="entry name" value="Diguanylate cyclase domain protein"/>
    <property type="match status" value="1"/>
</dbReference>
<proteinExistence type="predicted"/>
<feature type="domain" description="PAC" evidence="2">
    <location>
        <begin position="147"/>
        <end position="199"/>
    </location>
</feature>
<evidence type="ECO:0000313" key="5">
    <source>
        <dbReference type="Proteomes" id="UP000005096"/>
    </source>
</evidence>
<dbReference type="EMBL" id="CM001022">
    <property type="protein sequence ID" value="EFQ22734.1"/>
    <property type="molecule type" value="Genomic_DNA"/>
</dbReference>
<feature type="domain" description="PAC" evidence="2">
    <location>
        <begin position="406"/>
        <end position="458"/>
    </location>
</feature>
<dbReference type="AlphaFoldDB" id="E3CYK3"/>
<sequence length="626" mass="70975">MKRRLCFLALTASLALEVLLEIGAREGWAPTAGSSERVASLRLALSLSALGLAGFLWFRSDRAQKGQKRIEALLEDADRAEAQVRLGTWSLDPPFRQTRWSRGIRRLLDLPPEAPAGEETLCTRMAPQDVATLRKHEETLPLRGGSFHFEHPIRLPDGSDRVVRAIGEALEDPTGRVTRLFGTLQDVTELRALGSELESSRQRLQFALEGAQDGLWDWDLVTGETYFSPRYYTMLGYEPGEFPGTSEAWKALLHPEDREEVLRTIAERLVTGESQHRVTFRARHKDGSWRWILGRGLVVGRDEEGNPLRMVGTNSDITELKETEHRLRESEERWQLAIQGTDEGIWDWDIPNRKAFFSHRFKAMLGYAPEELEDVPRSCLDRIHPEDLPLVARTLSDYFNHRREDYRVEHRMVRKDGKVFWVLARGQGLFDTAGRPLRIAGSLQDITDRRNHEETIAHQATHDALTGLPNRPLFLDRLDQALARAERTGERLGVLFMDLDHFKEINDHLGHLVGDRILAEVALRLKETLRAQDTVARMGGDEFTFLLPGLGRPEDAERAAGRILEAFRAPFVLEDTAVSVTASLGIALFPEHGTGTLDLMRRADLALYQAKSRGRNRYETANPFAE</sequence>
<keyword evidence="5" id="KW-1185">Reference proteome</keyword>
<dbReference type="SMART" id="SM00086">
    <property type="entry name" value="PAC"/>
    <property type="match status" value="3"/>
</dbReference>
<dbReference type="SMART" id="SM00091">
    <property type="entry name" value="PAS"/>
    <property type="match status" value="3"/>
</dbReference>
<dbReference type="NCBIfam" id="TIGR00254">
    <property type="entry name" value="GGDEF"/>
    <property type="match status" value="1"/>
</dbReference>
<evidence type="ECO:0000259" key="2">
    <source>
        <dbReference type="PROSITE" id="PS50113"/>
    </source>
</evidence>
<dbReference type="OrthoDB" id="9804955at2"/>
<dbReference type="PROSITE" id="PS50887">
    <property type="entry name" value="GGDEF"/>
    <property type="match status" value="1"/>
</dbReference>
<dbReference type="InterPro" id="IPR043128">
    <property type="entry name" value="Rev_trsase/Diguanyl_cyclase"/>
</dbReference>
<feature type="domain" description="GGDEF" evidence="3">
    <location>
        <begin position="490"/>
        <end position="623"/>
    </location>
</feature>
<feature type="domain" description="PAS" evidence="1">
    <location>
        <begin position="200"/>
        <end position="273"/>
    </location>
</feature>
<dbReference type="PROSITE" id="PS50113">
    <property type="entry name" value="PAC"/>
    <property type="match status" value="3"/>
</dbReference>
<evidence type="ECO:0000259" key="1">
    <source>
        <dbReference type="PROSITE" id="PS50112"/>
    </source>
</evidence>
<dbReference type="RefSeq" id="WP_006299881.1">
    <property type="nucleotide sequence ID" value="NZ_CM001022.1"/>
</dbReference>
<dbReference type="Pfam" id="PF08447">
    <property type="entry name" value="PAS_3"/>
    <property type="match status" value="3"/>
</dbReference>
<dbReference type="PaxDb" id="584708-Apau_0299"/>
<protein>
    <submittedName>
        <fullName evidence="4">Diguanylate cyclase with PAS/PAC sensor</fullName>
    </submittedName>
</protein>
<dbReference type="InterPro" id="IPR035965">
    <property type="entry name" value="PAS-like_dom_sf"/>
</dbReference>
<accession>E3CYK3</accession>